<organism evidence="6 7">
    <name type="scientific">candidate division KSB3 bacterium</name>
    <dbReference type="NCBI Taxonomy" id="2044937"/>
    <lineage>
        <taxon>Bacteria</taxon>
        <taxon>candidate division KSB3</taxon>
    </lineage>
</organism>
<evidence type="ECO:0000256" key="5">
    <source>
        <dbReference type="ARBA" id="ARBA00024029"/>
    </source>
</evidence>
<gene>
    <name evidence="6" type="ORF">GF339_23630</name>
</gene>
<evidence type="ECO:0000256" key="2">
    <source>
        <dbReference type="ARBA" id="ARBA00022723"/>
    </source>
</evidence>
<dbReference type="PANTHER" id="PTHR35005">
    <property type="entry name" value="3-DEHYDRO-SCYLLO-INOSOSE HYDROLASE"/>
    <property type="match status" value="1"/>
</dbReference>
<evidence type="ECO:0000256" key="3">
    <source>
        <dbReference type="ARBA" id="ARBA00022801"/>
    </source>
</evidence>
<protein>
    <recommendedName>
        <fullName evidence="8">Creatininase</fullName>
    </recommendedName>
</protein>
<dbReference type="EMBL" id="WJJP01000762">
    <property type="protein sequence ID" value="MBD3327595.1"/>
    <property type="molecule type" value="Genomic_DNA"/>
</dbReference>
<dbReference type="Gene3D" id="3.40.50.10310">
    <property type="entry name" value="Creatininase"/>
    <property type="match status" value="1"/>
</dbReference>
<dbReference type="GO" id="GO:0016811">
    <property type="term" value="F:hydrolase activity, acting on carbon-nitrogen (but not peptide) bonds, in linear amides"/>
    <property type="evidence" value="ECO:0007669"/>
    <property type="project" value="TreeGrafter"/>
</dbReference>
<evidence type="ECO:0000313" key="6">
    <source>
        <dbReference type="EMBL" id="MBD3327595.1"/>
    </source>
</evidence>
<proteinExistence type="inferred from homology"/>
<keyword evidence="3" id="KW-0378">Hydrolase</keyword>
<dbReference type="Pfam" id="PF02633">
    <property type="entry name" value="Creatininase"/>
    <property type="match status" value="1"/>
</dbReference>
<evidence type="ECO:0000256" key="1">
    <source>
        <dbReference type="ARBA" id="ARBA00001947"/>
    </source>
</evidence>
<name>A0A9D5K0L1_9BACT</name>
<dbReference type="SUPFAM" id="SSF102215">
    <property type="entry name" value="Creatininase"/>
    <property type="match status" value="1"/>
</dbReference>
<dbReference type="PANTHER" id="PTHR35005:SF1">
    <property type="entry name" value="2-AMINO-5-FORMYLAMINO-6-RIBOSYLAMINOPYRIMIDIN-4(3H)-ONE 5'-MONOPHOSPHATE DEFORMYLASE"/>
    <property type="match status" value="1"/>
</dbReference>
<dbReference type="Proteomes" id="UP000649604">
    <property type="component" value="Unassembled WGS sequence"/>
</dbReference>
<comment type="cofactor">
    <cofactor evidence="1">
        <name>Zn(2+)</name>
        <dbReference type="ChEBI" id="CHEBI:29105"/>
    </cofactor>
</comment>
<keyword evidence="4" id="KW-0862">Zinc</keyword>
<reference evidence="6" key="1">
    <citation type="submission" date="2019-11" db="EMBL/GenBank/DDBJ databases">
        <title>Microbial mats filling the niche in hypersaline microbial mats.</title>
        <authorList>
            <person name="Wong H.L."/>
            <person name="Macleod F.I."/>
            <person name="White R.A. III"/>
            <person name="Burns B.P."/>
        </authorList>
    </citation>
    <scope>NUCLEOTIDE SEQUENCE</scope>
    <source>
        <strain evidence="6">Rbin_158</strain>
    </source>
</reference>
<dbReference type="InterPro" id="IPR003785">
    <property type="entry name" value="Creatininase/forma_Hydrolase"/>
</dbReference>
<dbReference type="InterPro" id="IPR024087">
    <property type="entry name" value="Creatininase-like_sf"/>
</dbReference>
<dbReference type="GO" id="GO:0046872">
    <property type="term" value="F:metal ion binding"/>
    <property type="evidence" value="ECO:0007669"/>
    <property type="project" value="UniProtKB-KW"/>
</dbReference>
<accession>A0A9D5K0L1</accession>
<dbReference type="GO" id="GO:0009231">
    <property type="term" value="P:riboflavin biosynthetic process"/>
    <property type="evidence" value="ECO:0007669"/>
    <property type="project" value="TreeGrafter"/>
</dbReference>
<comment type="caution">
    <text evidence="6">The sequence shown here is derived from an EMBL/GenBank/DDBJ whole genome shotgun (WGS) entry which is preliminary data.</text>
</comment>
<dbReference type="AlphaFoldDB" id="A0A9D5K0L1"/>
<keyword evidence="2" id="KW-0479">Metal-binding</keyword>
<sequence length="250" mass="27157">MAGIQLAEHTWEEAVELLTEQSIILLPIGGGTKEHGPHLPLGTDLMVTEELANRVFAVAEAPLVLLPPLAYAFYPAFVDWKGSVSIQAETFKHFVGDIVRSFARHGVKKFLLLDGGVSTHFPLRILSYELRNALGVMVAVTNIRGLGAEMEAEVCEQREGGHADESETSCMLAIRPDLVKLEKALAEYSSKIPHMYGEDGRLKVAVSGKMDSPHGINGDPTLATVDKGRQILEAMAQDIVKFVEAFAALP</sequence>
<evidence type="ECO:0000256" key="4">
    <source>
        <dbReference type="ARBA" id="ARBA00022833"/>
    </source>
</evidence>
<comment type="similarity">
    <text evidence="5">Belongs to the creatininase superfamily.</text>
</comment>
<evidence type="ECO:0008006" key="8">
    <source>
        <dbReference type="Google" id="ProtNLM"/>
    </source>
</evidence>
<evidence type="ECO:0000313" key="7">
    <source>
        <dbReference type="Proteomes" id="UP000649604"/>
    </source>
</evidence>